<feature type="domain" description="Calcium/calmodulin-dependent protein kinase II association-domain" evidence="2">
    <location>
        <begin position="45"/>
        <end position="162"/>
    </location>
</feature>
<dbReference type="OrthoDB" id="953853at2"/>
<dbReference type="PIRSF" id="PIRSF028470">
    <property type="entry name" value="UCP028470"/>
    <property type="match status" value="1"/>
</dbReference>
<dbReference type="SUPFAM" id="SSF54427">
    <property type="entry name" value="NTF2-like"/>
    <property type="match status" value="1"/>
</dbReference>
<dbReference type="EMBL" id="CP042326">
    <property type="protein sequence ID" value="QDZ41075.1"/>
    <property type="molecule type" value="Genomic_DNA"/>
</dbReference>
<evidence type="ECO:0000256" key="1">
    <source>
        <dbReference type="SAM" id="SignalP"/>
    </source>
</evidence>
<dbReference type="NCBIfam" id="TIGR02246">
    <property type="entry name" value="SgcJ/EcaC family oxidoreductase"/>
    <property type="match status" value="1"/>
</dbReference>
<feature type="signal peptide" evidence="1">
    <location>
        <begin position="1"/>
        <end position="22"/>
    </location>
</feature>
<dbReference type="Proteomes" id="UP000318453">
    <property type="component" value="Chromosome"/>
</dbReference>
<dbReference type="Gene3D" id="3.10.450.50">
    <property type="match status" value="1"/>
</dbReference>
<gene>
    <name evidence="3" type="ORF">FRE64_14670</name>
</gene>
<dbReference type="InterPro" id="IPR013543">
    <property type="entry name" value="Ca/CaM-dep_prot_kinase-assoc"/>
</dbReference>
<proteinExistence type="predicted"/>
<dbReference type="AlphaFoldDB" id="A0A5B8NS51"/>
<dbReference type="InterPro" id="IPR011944">
    <property type="entry name" value="Steroid_delta5-4_isomerase"/>
</dbReference>
<keyword evidence="1" id="KW-0732">Signal</keyword>
<accession>A0A5B8NS51</accession>
<dbReference type="KEGG" id="enn:FRE64_14670"/>
<name>A0A5B8NS51_9CHRO</name>
<dbReference type="GO" id="GO:0005516">
    <property type="term" value="F:calmodulin binding"/>
    <property type="evidence" value="ECO:0007669"/>
    <property type="project" value="InterPro"/>
</dbReference>
<sequence length="164" mass="18576">MKKIITLSVSFLAATLVGYVSHGVAETNNTNNEETREETCKATSEEEIASLFERWNESLETGEPSKVADNYAEESTLLPTVSNQPRLTREEKKDYFDDFLEESPSGEINFRNIKIHCNTAVDAGIYTFTFADTGEIVTARYSYTYQWDGSEWLIVSHHSSELPE</sequence>
<dbReference type="GO" id="GO:0004683">
    <property type="term" value="F:calcium/calmodulin-dependent protein kinase activity"/>
    <property type="evidence" value="ECO:0007669"/>
    <property type="project" value="InterPro"/>
</dbReference>
<keyword evidence="4" id="KW-1185">Reference proteome</keyword>
<dbReference type="Pfam" id="PF08332">
    <property type="entry name" value="CaMKII_AD"/>
    <property type="match status" value="1"/>
</dbReference>
<dbReference type="RefSeq" id="WP_146296912.1">
    <property type="nucleotide sequence ID" value="NZ_CP042326.1"/>
</dbReference>
<dbReference type="InterPro" id="IPR032710">
    <property type="entry name" value="NTF2-like_dom_sf"/>
</dbReference>
<organism evidence="3 4">
    <name type="scientific">Euhalothece natronophila Z-M001</name>
    <dbReference type="NCBI Taxonomy" id="522448"/>
    <lineage>
        <taxon>Bacteria</taxon>
        <taxon>Bacillati</taxon>
        <taxon>Cyanobacteriota</taxon>
        <taxon>Cyanophyceae</taxon>
        <taxon>Oscillatoriophycideae</taxon>
        <taxon>Chroococcales</taxon>
        <taxon>Halothecacae</taxon>
        <taxon>Halothece cluster</taxon>
        <taxon>Euhalothece</taxon>
    </lineage>
</organism>
<evidence type="ECO:0000313" key="4">
    <source>
        <dbReference type="Proteomes" id="UP000318453"/>
    </source>
</evidence>
<evidence type="ECO:0000313" key="3">
    <source>
        <dbReference type="EMBL" id="QDZ41075.1"/>
    </source>
</evidence>
<dbReference type="InterPro" id="IPR016887">
    <property type="entry name" value="UCP028470_steroid_isom-rel"/>
</dbReference>
<feature type="chain" id="PRO_5023090844" evidence="1">
    <location>
        <begin position="23"/>
        <end position="164"/>
    </location>
</feature>
<protein>
    <submittedName>
        <fullName evidence="3">SgcJ/EcaC family oxidoreductase</fullName>
    </submittedName>
</protein>
<reference evidence="3" key="1">
    <citation type="submission" date="2019-08" db="EMBL/GenBank/DDBJ databases">
        <title>Carotenoids and Carotenoid Binding Proteins in the Halophilic Cyanobacterium Euhalothece sp. ZM00.</title>
        <authorList>
            <person name="Cho S.M."/>
            <person name="Song J.Y."/>
            <person name="Park Y.-I."/>
        </authorList>
    </citation>
    <scope>NUCLEOTIDE SEQUENCE [LARGE SCALE GENOMIC DNA]</scope>
    <source>
        <strain evidence="3">Z-M001</strain>
    </source>
</reference>
<evidence type="ECO:0000259" key="2">
    <source>
        <dbReference type="Pfam" id="PF08332"/>
    </source>
</evidence>